<dbReference type="CDD" id="cd02247">
    <property type="entry name" value="cupin_pirin_C"/>
    <property type="match status" value="1"/>
</dbReference>
<dbReference type="PIRSF" id="PIRSF006232">
    <property type="entry name" value="Pirin"/>
    <property type="match status" value="1"/>
</dbReference>
<feature type="domain" description="Pirin N-terminal" evidence="3">
    <location>
        <begin position="31"/>
        <end position="136"/>
    </location>
</feature>
<evidence type="ECO:0000313" key="6">
    <source>
        <dbReference type="Proteomes" id="UP000278907"/>
    </source>
</evidence>
<evidence type="ECO:0000256" key="2">
    <source>
        <dbReference type="RuleBase" id="RU003457"/>
    </source>
</evidence>
<accession>A0ABX9QIC1</accession>
<dbReference type="Gene3D" id="2.60.120.10">
    <property type="entry name" value="Jelly Rolls"/>
    <property type="match status" value="2"/>
</dbReference>
<evidence type="ECO:0000259" key="4">
    <source>
        <dbReference type="Pfam" id="PF05726"/>
    </source>
</evidence>
<dbReference type="InterPro" id="IPR011051">
    <property type="entry name" value="RmlC_Cupin_sf"/>
</dbReference>
<dbReference type="Pfam" id="PF05726">
    <property type="entry name" value="Pirin_C"/>
    <property type="match status" value="1"/>
</dbReference>
<evidence type="ECO:0000259" key="3">
    <source>
        <dbReference type="Pfam" id="PF02678"/>
    </source>
</evidence>
<dbReference type="PANTHER" id="PTHR13903:SF8">
    <property type="entry name" value="PIRIN"/>
    <property type="match status" value="1"/>
</dbReference>
<comment type="caution">
    <text evidence="5">The sequence shown here is derived from an EMBL/GenBank/DDBJ whole genome shotgun (WGS) entry which is preliminary data.</text>
</comment>
<protein>
    <submittedName>
        <fullName evidence="5">Pirin family protein</fullName>
    </submittedName>
</protein>
<dbReference type="InterPro" id="IPR014710">
    <property type="entry name" value="RmlC-like_jellyroll"/>
</dbReference>
<gene>
    <name evidence="5" type="ORF">D7Y13_14975</name>
</gene>
<organism evidence="5 6">
    <name type="scientific">Corallococcus praedator</name>
    <dbReference type="NCBI Taxonomy" id="2316724"/>
    <lineage>
        <taxon>Bacteria</taxon>
        <taxon>Pseudomonadati</taxon>
        <taxon>Myxococcota</taxon>
        <taxon>Myxococcia</taxon>
        <taxon>Myxococcales</taxon>
        <taxon>Cystobacterineae</taxon>
        <taxon>Myxococcaceae</taxon>
        <taxon>Corallococcus</taxon>
    </lineage>
</organism>
<evidence type="ECO:0000256" key="1">
    <source>
        <dbReference type="ARBA" id="ARBA00008416"/>
    </source>
</evidence>
<feature type="domain" description="Pirin C-terminal" evidence="4">
    <location>
        <begin position="189"/>
        <end position="287"/>
    </location>
</feature>
<dbReference type="Proteomes" id="UP000278907">
    <property type="component" value="Unassembled WGS sequence"/>
</dbReference>
<proteinExistence type="inferred from homology"/>
<dbReference type="Pfam" id="PF02678">
    <property type="entry name" value="Pirin"/>
    <property type="match status" value="1"/>
</dbReference>
<name>A0ABX9QIC1_9BACT</name>
<dbReference type="CDD" id="cd02909">
    <property type="entry name" value="cupin_pirin_N"/>
    <property type="match status" value="1"/>
</dbReference>
<dbReference type="RefSeq" id="WP_120534337.1">
    <property type="nucleotide sequence ID" value="NZ_RAWI01000094.1"/>
</dbReference>
<dbReference type="InterPro" id="IPR008778">
    <property type="entry name" value="Pirin_C_dom"/>
</dbReference>
<evidence type="ECO:0000313" key="5">
    <source>
        <dbReference type="EMBL" id="RKI09038.1"/>
    </source>
</evidence>
<dbReference type="InterPro" id="IPR012093">
    <property type="entry name" value="Pirin"/>
</dbReference>
<comment type="similarity">
    <text evidence="1 2">Belongs to the pirin family.</text>
</comment>
<dbReference type="SUPFAM" id="SSF51182">
    <property type="entry name" value="RmlC-like cupins"/>
    <property type="match status" value="1"/>
</dbReference>
<dbReference type="InterPro" id="IPR003829">
    <property type="entry name" value="Pirin_N_dom"/>
</dbReference>
<reference evidence="5 6" key="1">
    <citation type="submission" date="2018-09" db="EMBL/GenBank/DDBJ databases">
        <authorList>
            <person name="Livingstone P.G."/>
            <person name="Whitworth D.E."/>
        </authorList>
    </citation>
    <scope>NUCLEOTIDE SEQUENCE [LARGE SCALE GENOMIC DNA]</scope>
    <source>
        <strain evidence="5 6">CA031B</strain>
    </source>
</reference>
<keyword evidence="6" id="KW-1185">Reference proteome</keyword>
<dbReference type="EMBL" id="RAWI01000094">
    <property type="protein sequence ID" value="RKI09038.1"/>
    <property type="molecule type" value="Genomic_DNA"/>
</dbReference>
<dbReference type="PANTHER" id="PTHR13903">
    <property type="entry name" value="PIRIN-RELATED"/>
    <property type="match status" value="1"/>
</dbReference>
<sequence length="311" mass="34486">MSWEEDLQGREPPPSLETLIVPRVRDLGDGFTVRRALPSARRRMVGPFIFLDQMGPADFDSGHGLDVRPHPHIGLSTVTYLFEGEVLHRDSLGVVQSIRPGAVNWMTAGKGIAHSERTGPETRAAGSRLFGIQAWLALPHQHEETEPSFVHHPQDTLPSGQDDGVRLNVIAGAMHGLKSPVRTHSDLFYAEARLDADARFKLPAEHEERGLYLVEGTVDVEGTRFQAGELLVFKPGSEILLKSEGPARMMLLGGEPMDGPRYLFWNFVSSSKERLEVAKADWKEGRFAPVPQETEFIPLPPDDPPAPVRYP</sequence>